<proteinExistence type="predicted"/>
<reference evidence="2" key="1">
    <citation type="submission" date="2018-02" db="EMBL/GenBank/DDBJ databases">
        <authorList>
            <person name="Cohen D.B."/>
            <person name="Kent A.D."/>
        </authorList>
    </citation>
    <scope>NUCLEOTIDE SEQUENCE</scope>
</reference>
<dbReference type="Gene3D" id="3.30.420.10">
    <property type="entry name" value="Ribonuclease H-like superfamily/Ribonuclease H"/>
    <property type="match status" value="1"/>
</dbReference>
<dbReference type="CDD" id="cd09272">
    <property type="entry name" value="RNase_HI_RT_Ty1"/>
    <property type="match status" value="1"/>
</dbReference>
<dbReference type="InterPro" id="IPR036397">
    <property type="entry name" value="RNaseH_sf"/>
</dbReference>
<feature type="domain" description="Integrase catalytic" evidence="1">
    <location>
        <begin position="340"/>
        <end position="435"/>
    </location>
</feature>
<dbReference type="InterPro" id="IPR039537">
    <property type="entry name" value="Retrotran_Ty1/copia-like"/>
</dbReference>
<dbReference type="InterPro" id="IPR012337">
    <property type="entry name" value="RNaseH-like_sf"/>
</dbReference>
<dbReference type="PANTHER" id="PTHR42648:SF28">
    <property type="entry name" value="TRANSPOSON-ENCODED PROTEIN WITH RIBONUCLEASE H-LIKE AND RETROVIRUS ZINC FINGER-LIKE DOMAINS"/>
    <property type="match status" value="1"/>
</dbReference>
<dbReference type="PROSITE" id="PS50994">
    <property type="entry name" value="INTEGRASE"/>
    <property type="match status" value="1"/>
</dbReference>
<accession>A0A2N9GTT8</accession>
<dbReference type="GO" id="GO:0003676">
    <property type="term" value="F:nucleic acid binding"/>
    <property type="evidence" value="ECO:0007669"/>
    <property type="project" value="InterPro"/>
</dbReference>
<dbReference type="SUPFAM" id="SSF53098">
    <property type="entry name" value="Ribonuclease H-like"/>
    <property type="match status" value="1"/>
</dbReference>
<dbReference type="EMBL" id="OIVN01002376">
    <property type="protein sequence ID" value="SPD03102.1"/>
    <property type="molecule type" value="Genomic_DNA"/>
</dbReference>
<dbReference type="Pfam" id="PF14223">
    <property type="entry name" value="Retrotran_gag_2"/>
    <property type="match status" value="1"/>
</dbReference>
<name>A0A2N9GTT8_FAGSY</name>
<dbReference type="AlphaFoldDB" id="A0A2N9GTT8"/>
<sequence length="781" mass="88440">MEYTSGTMIKLSTSNYSIWKLMMEDVLYCKDLHDPIEGDSAKPSSMPDKEWAKMHKKTVGCIRQCIEVSLFHHVSQETKTDTLWKKLESLYERKTAQNKAFAIRKLAHLKLKEGRSVAKHLSEFQDLVNQLTRMNLMEDDELQALLLLSSLPDSWETLVVSLSNSAPNGVLQLAMVNDREDECCHVADPYDEWVIDSAASYHVTPRREFFTSYKEGNLDTDVRHIPDMRLNLISISVLDKEGYESHLGNGKWKFFKGSLVFVRGKICCTLYKTQVKLCRDVVNAAQDDSTPDLWHRSSTRKSNVLDLAYSDVCGPIEVIHLFKKFHAMVERQKGKSLKCLHTDNGGEYTSNEFENYCSEYGIRHEKIVPGTPQHNGVAERINCTIVEKVRCMLRMAKLPKSFWAEAVQTACYLINRSPSVPLDFDIPERVWTGEDASYAHLKLWDPKKKKMIRSRDVVFHKNENITDFEKSEKSKSTVEGVSDLTPTSSSLDIATDIEEVQVENYGDEPAGVGGDDAIDTEGVEQEGIEKQMGVQAKERCLDLELEQMDVKTAFLHGDLEEEIYMVQLEGFEAKGKEHKVKGTHGQMQIIVCMSHNFLMLSQEKYVERVLERFNMKHAKLVSTPLGGHFKLSKKSCPSSNKEKENMALIPYSSVVGSLIYVMVCTQPNIAHAVGVVSRFMVNLGKEHWEAVKWIFRYLRGSSKSCLSFGSSKPVLEGYTDADMAGDLDGRKSTSGFLFTFAGGAVSWQPKLQKCVTLSTTEAEYIAATEAGKEMLWMKRFL</sequence>
<dbReference type="GO" id="GO:0015074">
    <property type="term" value="P:DNA integration"/>
    <property type="evidence" value="ECO:0007669"/>
    <property type="project" value="InterPro"/>
</dbReference>
<protein>
    <recommendedName>
        <fullName evidence="1">Integrase catalytic domain-containing protein</fullName>
    </recommendedName>
</protein>
<evidence type="ECO:0000313" key="2">
    <source>
        <dbReference type="EMBL" id="SPD03102.1"/>
    </source>
</evidence>
<dbReference type="InterPro" id="IPR001584">
    <property type="entry name" value="Integrase_cat-core"/>
</dbReference>
<organism evidence="2">
    <name type="scientific">Fagus sylvatica</name>
    <name type="common">Beechnut</name>
    <dbReference type="NCBI Taxonomy" id="28930"/>
    <lineage>
        <taxon>Eukaryota</taxon>
        <taxon>Viridiplantae</taxon>
        <taxon>Streptophyta</taxon>
        <taxon>Embryophyta</taxon>
        <taxon>Tracheophyta</taxon>
        <taxon>Spermatophyta</taxon>
        <taxon>Magnoliopsida</taxon>
        <taxon>eudicotyledons</taxon>
        <taxon>Gunneridae</taxon>
        <taxon>Pentapetalae</taxon>
        <taxon>rosids</taxon>
        <taxon>fabids</taxon>
        <taxon>Fagales</taxon>
        <taxon>Fagaceae</taxon>
        <taxon>Fagus</taxon>
    </lineage>
</organism>
<evidence type="ECO:0000259" key="1">
    <source>
        <dbReference type="PROSITE" id="PS50994"/>
    </source>
</evidence>
<gene>
    <name evidence="2" type="ORF">FSB_LOCUS30984</name>
</gene>
<dbReference type="PANTHER" id="PTHR42648">
    <property type="entry name" value="TRANSPOSASE, PUTATIVE-RELATED"/>
    <property type="match status" value="1"/>
</dbReference>